<name>A0A5C4SQY6_9FLAO</name>
<keyword evidence="2" id="KW-1185">Reference proteome</keyword>
<protein>
    <recommendedName>
        <fullName evidence="3">UDP-glycosyltransferase</fullName>
    </recommendedName>
</protein>
<dbReference type="Proteomes" id="UP000308713">
    <property type="component" value="Unassembled WGS sequence"/>
</dbReference>
<proteinExistence type="predicted"/>
<dbReference type="SUPFAM" id="SSF53756">
    <property type="entry name" value="UDP-Glycosyltransferase/glycogen phosphorylase"/>
    <property type="match status" value="1"/>
</dbReference>
<dbReference type="EMBL" id="VDCS01000004">
    <property type="protein sequence ID" value="TNJ45866.1"/>
    <property type="molecule type" value="Genomic_DNA"/>
</dbReference>
<evidence type="ECO:0000313" key="1">
    <source>
        <dbReference type="EMBL" id="TNJ45866.1"/>
    </source>
</evidence>
<accession>A0A5C4SQY6</accession>
<evidence type="ECO:0008006" key="3">
    <source>
        <dbReference type="Google" id="ProtNLM"/>
    </source>
</evidence>
<gene>
    <name evidence="1" type="ORF">FGF67_05070</name>
</gene>
<dbReference type="AlphaFoldDB" id="A0A5C4SQY6"/>
<sequence length="463" mass="53994">MKKSKLALVITDGVGFRNFILSDFLTHANTIFDEVVILSCLPKKVYATHTHLRVVELAVFEERFKTWFFRKAKEIAHLKLNAKNNFGILDNLQANHSKLKTPRGYATRFIYKLTALCHSEACIQMFQKFQNYTFKNHQITEAYRAILNDEEFSMLFFTHQRPPYIAPLVYAAQKQKLKTVAFIFSWDNLASKGRMASNFDYYLVWSDLMKQDLLQFYRAITEKQIAVVGTPQFVPYVMEDYQVLKSEFLKTFDLDEHLKTICFSCGDISTSKNDELYIETIAEAIQNKTIAPVNFIVRTSPAEDPVRFEGLVKQYPFIKWHFPKWKQVRPKHQESWSQRIPTIEDVKQLRALLEYCDLNINMLSTMSLDFMMFNKPVVNPVFGNTENGLYNDQRFLGYAHIEHLVHSKATKIVKNKTALLTAISQYLVHDNDAVCRQEFIKQQVGVPLKQTNEVLVNSMKQWL</sequence>
<organism evidence="1 2">
    <name type="scientific">Allotamlana fucoidanivorans</name>
    <dbReference type="NCBI Taxonomy" id="2583814"/>
    <lineage>
        <taxon>Bacteria</taxon>
        <taxon>Pseudomonadati</taxon>
        <taxon>Bacteroidota</taxon>
        <taxon>Flavobacteriia</taxon>
        <taxon>Flavobacteriales</taxon>
        <taxon>Flavobacteriaceae</taxon>
        <taxon>Allotamlana</taxon>
    </lineage>
</organism>
<reference evidence="1 2" key="1">
    <citation type="submission" date="2019-05" db="EMBL/GenBank/DDBJ databases">
        <title>Tamlana fucoidanivorans sp. nov., isolated from the surface of algae collected from Fujian province in China.</title>
        <authorList>
            <person name="Li J."/>
        </authorList>
    </citation>
    <scope>NUCLEOTIDE SEQUENCE [LARGE SCALE GENOMIC DNA]</scope>
    <source>
        <strain evidence="1 2">CW2-9</strain>
    </source>
</reference>
<comment type="caution">
    <text evidence="1">The sequence shown here is derived from an EMBL/GenBank/DDBJ whole genome shotgun (WGS) entry which is preliminary data.</text>
</comment>
<dbReference type="OrthoDB" id="913551at2"/>
<evidence type="ECO:0000313" key="2">
    <source>
        <dbReference type="Proteomes" id="UP000308713"/>
    </source>
</evidence>